<dbReference type="AlphaFoldDB" id="A0A7R9P7T8"/>
<feature type="region of interest" description="Disordered" evidence="7">
    <location>
        <begin position="99"/>
        <end position="153"/>
    </location>
</feature>
<dbReference type="InterPro" id="IPR027417">
    <property type="entry name" value="P-loop_NTPase"/>
</dbReference>
<dbReference type="GO" id="GO:0005829">
    <property type="term" value="C:cytosol"/>
    <property type="evidence" value="ECO:0007669"/>
    <property type="project" value="TreeGrafter"/>
</dbReference>
<evidence type="ECO:0000256" key="2">
    <source>
        <dbReference type="ARBA" id="ARBA00022741"/>
    </source>
</evidence>
<dbReference type="PANTHER" id="PTHR47959:SF1">
    <property type="entry name" value="ATP-DEPENDENT RNA HELICASE DBPA"/>
    <property type="match status" value="1"/>
</dbReference>
<keyword evidence="3" id="KW-0378">Hydrolase</keyword>
<keyword evidence="5" id="KW-0067">ATP-binding</keyword>
<proteinExistence type="predicted"/>
<protein>
    <recommendedName>
        <fullName evidence="1">RNA helicase</fullName>
        <ecNumber evidence="1">3.6.4.13</ecNumber>
    </recommendedName>
</protein>
<feature type="short sequence motif" description="Q motif" evidence="6">
    <location>
        <begin position="197"/>
        <end position="225"/>
    </location>
</feature>
<dbReference type="PANTHER" id="PTHR47959">
    <property type="entry name" value="ATP-DEPENDENT RNA HELICASE RHLE-RELATED"/>
    <property type="match status" value="1"/>
</dbReference>
<evidence type="ECO:0000259" key="8">
    <source>
        <dbReference type="PROSITE" id="PS51195"/>
    </source>
</evidence>
<dbReference type="Gene3D" id="3.40.50.300">
    <property type="entry name" value="P-loop containing nucleotide triphosphate hydrolases"/>
    <property type="match status" value="1"/>
</dbReference>
<evidence type="ECO:0000256" key="3">
    <source>
        <dbReference type="ARBA" id="ARBA00022801"/>
    </source>
</evidence>
<evidence type="ECO:0000256" key="1">
    <source>
        <dbReference type="ARBA" id="ARBA00012552"/>
    </source>
</evidence>
<keyword evidence="4" id="KW-0347">Helicase</keyword>
<sequence>MEAKIDMGGAAGRKCAKLLAVYNTLSIQAHWDKREITGSRQLREVGLDSEFQPSKKKDKVNLDFDTGFNFVSSVAEYNHDAWDDLSKYVKRKAKSKVDDKIQKLRKSNSNRVKEAKNKDESNPNANGEKIESDSSEAENEVGESDGDISISEDELKNDSIKLKKTSIKPRKRKYSEDGNEELDPEFFEDAPPFDESASFYQMNLSRPLLKAIAAINFVHPTPIQAATIPVALLGRDICGCAATTM</sequence>
<organism evidence="9">
    <name type="scientific">Timema californicum</name>
    <name type="common">California timema</name>
    <name type="synonym">Walking stick</name>
    <dbReference type="NCBI Taxonomy" id="61474"/>
    <lineage>
        <taxon>Eukaryota</taxon>
        <taxon>Metazoa</taxon>
        <taxon>Ecdysozoa</taxon>
        <taxon>Arthropoda</taxon>
        <taxon>Hexapoda</taxon>
        <taxon>Insecta</taxon>
        <taxon>Pterygota</taxon>
        <taxon>Neoptera</taxon>
        <taxon>Polyneoptera</taxon>
        <taxon>Phasmatodea</taxon>
        <taxon>Timematodea</taxon>
        <taxon>Timematoidea</taxon>
        <taxon>Timematidae</taxon>
        <taxon>Timema</taxon>
    </lineage>
</organism>
<dbReference type="GO" id="GO:0016787">
    <property type="term" value="F:hydrolase activity"/>
    <property type="evidence" value="ECO:0007669"/>
    <property type="project" value="UniProtKB-KW"/>
</dbReference>
<dbReference type="GO" id="GO:0003724">
    <property type="term" value="F:RNA helicase activity"/>
    <property type="evidence" value="ECO:0007669"/>
    <property type="project" value="UniProtKB-EC"/>
</dbReference>
<dbReference type="EC" id="3.6.4.13" evidence="1"/>
<feature type="domain" description="DEAD-box RNA helicase Q" evidence="8">
    <location>
        <begin position="197"/>
        <end position="225"/>
    </location>
</feature>
<feature type="compositionally biased region" description="Acidic residues" evidence="7">
    <location>
        <begin position="133"/>
        <end position="152"/>
    </location>
</feature>
<dbReference type="InterPro" id="IPR014014">
    <property type="entry name" value="RNA_helicase_DEAD_Q_motif"/>
</dbReference>
<dbReference type="EMBL" id="OE181163">
    <property type="protein sequence ID" value="CAD7572669.1"/>
    <property type="molecule type" value="Genomic_DNA"/>
</dbReference>
<accession>A0A7R9P7T8</accession>
<evidence type="ECO:0000256" key="5">
    <source>
        <dbReference type="ARBA" id="ARBA00022840"/>
    </source>
</evidence>
<dbReference type="InterPro" id="IPR050079">
    <property type="entry name" value="DEAD_box_RNA_helicase"/>
</dbReference>
<dbReference type="GO" id="GO:0005524">
    <property type="term" value="F:ATP binding"/>
    <property type="evidence" value="ECO:0007669"/>
    <property type="project" value="UniProtKB-KW"/>
</dbReference>
<evidence type="ECO:0000256" key="4">
    <source>
        <dbReference type="ARBA" id="ARBA00022806"/>
    </source>
</evidence>
<evidence type="ECO:0000256" key="6">
    <source>
        <dbReference type="PROSITE-ProRule" id="PRU00552"/>
    </source>
</evidence>
<reference evidence="9" key="1">
    <citation type="submission" date="2020-11" db="EMBL/GenBank/DDBJ databases">
        <authorList>
            <person name="Tran Van P."/>
        </authorList>
    </citation>
    <scope>NUCLEOTIDE SEQUENCE</scope>
</reference>
<feature type="compositionally biased region" description="Basic and acidic residues" evidence="7">
    <location>
        <begin position="111"/>
        <end position="121"/>
    </location>
</feature>
<evidence type="ECO:0000313" key="9">
    <source>
        <dbReference type="EMBL" id="CAD7572669.1"/>
    </source>
</evidence>
<name>A0A7R9P7T8_TIMCA</name>
<gene>
    <name evidence="9" type="ORF">TCMB3V08_LOCUS5313</name>
</gene>
<dbReference type="SUPFAM" id="SSF52540">
    <property type="entry name" value="P-loop containing nucleoside triphosphate hydrolases"/>
    <property type="match status" value="1"/>
</dbReference>
<keyword evidence="2" id="KW-0547">Nucleotide-binding</keyword>
<evidence type="ECO:0000256" key="7">
    <source>
        <dbReference type="SAM" id="MobiDB-lite"/>
    </source>
</evidence>
<dbReference type="PROSITE" id="PS51195">
    <property type="entry name" value="Q_MOTIF"/>
    <property type="match status" value="1"/>
</dbReference>